<proteinExistence type="predicted"/>
<gene>
    <name evidence="4" type="ORF">EG242_09195</name>
</gene>
<reference evidence="4 5" key="1">
    <citation type="submission" date="2018-11" db="EMBL/GenBank/DDBJ databases">
        <title>Flavobacterium sp. nov., YIM 102796 draft genome.</title>
        <authorList>
            <person name="Li G."/>
            <person name="Jiang Y."/>
        </authorList>
    </citation>
    <scope>NUCLEOTIDE SEQUENCE [LARGE SCALE GENOMIC DNA]</scope>
    <source>
        <strain evidence="4 5">YIM 102796</strain>
    </source>
</reference>
<evidence type="ECO:0000313" key="5">
    <source>
        <dbReference type="Proteomes" id="UP000268372"/>
    </source>
</evidence>
<dbReference type="RefSeq" id="WP_124899602.1">
    <property type="nucleotide sequence ID" value="NZ_RQTJ01000017.1"/>
</dbReference>
<protein>
    <submittedName>
        <fullName evidence="4">T9SS C-terminal target domain-containing protein</fullName>
    </submittedName>
</protein>
<evidence type="ECO:0000256" key="1">
    <source>
        <dbReference type="ARBA" id="ARBA00022729"/>
    </source>
</evidence>
<evidence type="ECO:0000313" key="4">
    <source>
        <dbReference type="EMBL" id="RRA94577.1"/>
    </source>
</evidence>
<feature type="signal peptide" evidence="2">
    <location>
        <begin position="1"/>
        <end position="20"/>
    </location>
</feature>
<dbReference type="Proteomes" id="UP000268372">
    <property type="component" value="Unassembled WGS sequence"/>
</dbReference>
<dbReference type="OrthoDB" id="1467680at2"/>
<accession>A0A3P1B0H8</accession>
<feature type="chain" id="PRO_5018191750" evidence="2">
    <location>
        <begin position="21"/>
        <end position="329"/>
    </location>
</feature>
<evidence type="ECO:0000256" key="2">
    <source>
        <dbReference type="SAM" id="SignalP"/>
    </source>
</evidence>
<organism evidence="4 5">
    <name type="scientific">Paenimyroides viscosum</name>
    <dbReference type="NCBI Taxonomy" id="2488729"/>
    <lineage>
        <taxon>Bacteria</taxon>
        <taxon>Pseudomonadati</taxon>
        <taxon>Bacteroidota</taxon>
        <taxon>Flavobacteriia</taxon>
        <taxon>Flavobacteriales</taxon>
        <taxon>Flavobacteriaceae</taxon>
        <taxon>Paenimyroides</taxon>
    </lineage>
</organism>
<keyword evidence="1 2" id="KW-0732">Signal</keyword>
<comment type="caution">
    <text evidence="4">The sequence shown here is derived from an EMBL/GenBank/DDBJ whole genome shotgun (WGS) entry which is preliminary data.</text>
</comment>
<name>A0A3P1B0H8_9FLAO</name>
<dbReference type="AlphaFoldDB" id="A0A3P1B0H8"/>
<dbReference type="EMBL" id="RQTJ01000017">
    <property type="protein sequence ID" value="RRA94577.1"/>
    <property type="molecule type" value="Genomic_DNA"/>
</dbReference>
<dbReference type="NCBIfam" id="TIGR04183">
    <property type="entry name" value="Por_Secre_tail"/>
    <property type="match status" value="1"/>
</dbReference>
<dbReference type="Pfam" id="PF18962">
    <property type="entry name" value="Por_Secre_tail"/>
    <property type="match status" value="1"/>
</dbReference>
<dbReference type="InterPro" id="IPR026444">
    <property type="entry name" value="Secre_tail"/>
</dbReference>
<sequence>MKKKFTIYLFLLFVIPTVKAQVLFNEDFNSYSAGHLINDYTSTTPQQGGWYSGTTPPVTASAMVTPETGKGNVLVITSNGTLSFGAVSFRQAQGVIDALWNNRTAGNNILKVEYEFYGTDNFIGNCGITSQGSTLINVVFNSVFKRIVCNYWYATSHRELILKNYNTDPFPYNMWIKAEMFVDYNTKNVYFYIPTLNFQKADNFSHSRLPEGLSFGVSSLNLSSVVKFDNIKITALQTLPSYILSSNEQLAAKFNLYPNPATKVVNITNSENMLVQQVTVYDVSGKLITTQNFNEQAEIQLNVESLASGTYMLHLQTNEGTAVKKLVKK</sequence>
<feature type="domain" description="Secretion system C-terminal sorting" evidence="3">
    <location>
        <begin position="256"/>
        <end position="327"/>
    </location>
</feature>
<evidence type="ECO:0000259" key="3">
    <source>
        <dbReference type="Pfam" id="PF18962"/>
    </source>
</evidence>
<keyword evidence="5" id="KW-1185">Reference proteome</keyword>